<evidence type="ECO:0000256" key="10">
    <source>
        <dbReference type="SAM" id="MobiDB-lite"/>
    </source>
</evidence>
<comment type="catalytic activity">
    <reaction evidence="1">
        <text>Random endo-hydrolysis of N-acetyl-beta-D-glucosaminide (1-&gt;4)-beta-linkages in chitin and chitodextrins.</text>
        <dbReference type="EC" id="3.2.1.14"/>
    </reaction>
</comment>
<feature type="region of interest" description="Disordered" evidence="10">
    <location>
        <begin position="195"/>
        <end position="214"/>
    </location>
</feature>
<dbReference type="PANTHER" id="PTHR45708">
    <property type="entry name" value="ENDOCHITINASE"/>
    <property type="match status" value="1"/>
</dbReference>
<evidence type="ECO:0000313" key="13">
    <source>
        <dbReference type="Proteomes" id="UP000308768"/>
    </source>
</evidence>
<organism evidence="12 13">
    <name type="scientific">Cryomyces minteri</name>
    <dbReference type="NCBI Taxonomy" id="331657"/>
    <lineage>
        <taxon>Eukaryota</taxon>
        <taxon>Fungi</taxon>
        <taxon>Dikarya</taxon>
        <taxon>Ascomycota</taxon>
        <taxon>Pezizomycotina</taxon>
        <taxon>Dothideomycetes</taxon>
        <taxon>Dothideomycetes incertae sedis</taxon>
        <taxon>Cryomyces</taxon>
    </lineage>
</organism>
<dbReference type="STRING" id="331657.A0A4U0WUN7"/>
<evidence type="ECO:0000256" key="9">
    <source>
        <dbReference type="RuleBase" id="RU004453"/>
    </source>
</evidence>
<evidence type="ECO:0000256" key="4">
    <source>
        <dbReference type="ARBA" id="ARBA00023024"/>
    </source>
</evidence>
<dbReference type="OrthoDB" id="6020543at2759"/>
<dbReference type="Gene3D" id="3.20.20.80">
    <property type="entry name" value="Glycosidases"/>
    <property type="match status" value="1"/>
</dbReference>
<accession>A0A4U0WUN7</accession>
<evidence type="ECO:0000256" key="1">
    <source>
        <dbReference type="ARBA" id="ARBA00000822"/>
    </source>
</evidence>
<evidence type="ECO:0000256" key="2">
    <source>
        <dbReference type="ARBA" id="ARBA00012729"/>
    </source>
</evidence>
<dbReference type="InterPro" id="IPR001223">
    <property type="entry name" value="Glyco_hydro18_cat"/>
</dbReference>
<evidence type="ECO:0000256" key="6">
    <source>
        <dbReference type="ARBA" id="ARBA00023295"/>
    </source>
</evidence>
<evidence type="ECO:0000313" key="12">
    <source>
        <dbReference type="EMBL" id="TKA66283.1"/>
    </source>
</evidence>
<keyword evidence="13" id="KW-1185">Reference proteome</keyword>
<feature type="domain" description="GH18" evidence="11">
    <location>
        <begin position="222"/>
        <end position="533"/>
    </location>
</feature>
<dbReference type="PROSITE" id="PS01095">
    <property type="entry name" value="GH18_1"/>
    <property type="match status" value="1"/>
</dbReference>
<evidence type="ECO:0000256" key="8">
    <source>
        <dbReference type="RuleBase" id="RU000489"/>
    </source>
</evidence>
<dbReference type="EMBL" id="NAJN01001038">
    <property type="protein sequence ID" value="TKA66283.1"/>
    <property type="molecule type" value="Genomic_DNA"/>
</dbReference>
<dbReference type="InterPro" id="IPR050542">
    <property type="entry name" value="Glycosyl_Hydrlase18_Chitinase"/>
</dbReference>
<comment type="similarity">
    <text evidence="9">Belongs to the glycosyl hydrolase 18 family.</text>
</comment>
<dbReference type="InterPro" id="IPR001579">
    <property type="entry name" value="Glyco_hydro_18_chit_AS"/>
</dbReference>
<keyword evidence="4" id="KW-0146">Chitin degradation</keyword>
<sequence>MATPTAVAGNGLLQDIQGIQQGFENLPWDLLDFLTSLEIRIQQVEAALQGLFEGNSTLAQSSTEPTSEPVTSTGLYTAATTSDSTAGTFEPSFYPDAISTSISAEAALLSSESQAVTYTSTYLRTSTVHAAYPSAKPTLPIASLGLYPPQYTNYSIPEISNATASATPTGQGDLSPSSLIPYVVSSGLASTPAAPIASASGSTSPPTSTPTSSYTCDAEAVDNVAVYYGVTPLTTAGGLLTLCENPNVDIVNLAFLMTFFGPSSYPTINFGPGCTGSTSAQQASVPGLMNCTTLAPEIVACQQIGKKVLVSLGGAVASTSFVSDDQATEFAATLWSLFGTGTIENPDLRPFGPNVVVDGFDIDNENHDTSHYEAFAAALRAQFATDPIKPHYLSAAPQCPRPDASIPLGAMRHADFIWVQFFNNPVCDLSGAGFVDAFAAWSADLSNGTAGSGHTTNYTTPLGVPRLFVGAGAWPGAGSGYVEGAGLATVVSEARELNTGMLGGMMLWDGSEALANVDRYGVDYLEYAKSSLQ</sequence>
<gene>
    <name evidence="12" type="ORF">B0A49_07809</name>
</gene>
<evidence type="ECO:0000259" key="11">
    <source>
        <dbReference type="PROSITE" id="PS51910"/>
    </source>
</evidence>
<dbReference type="SUPFAM" id="SSF51445">
    <property type="entry name" value="(Trans)glycosidases"/>
    <property type="match status" value="1"/>
</dbReference>
<dbReference type="GO" id="GO:0006032">
    <property type="term" value="P:chitin catabolic process"/>
    <property type="evidence" value="ECO:0007669"/>
    <property type="project" value="UniProtKB-KW"/>
</dbReference>
<proteinExistence type="inferred from homology"/>
<dbReference type="AlphaFoldDB" id="A0A4U0WUN7"/>
<evidence type="ECO:0000256" key="5">
    <source>
        <dbReference type="ARBA" id="ARBA00023277"/>
    </source>
</evidence>
<feature type="compositionally biased region" description="Low complexity" evidence="10">
    <location>
        <begin position="195"/>
        <end position="213"/>
    </location>
</feature>
<dbReference type="GO" id="GO:0000272">
    <property type="term" value="P:polysaccharide catabolic process"/>
    <property type="evidence" value="ECO:0007669"/>
    <property type="project" value="UniProtKB-KW"/>
</dbReference>
<keyword evidence="5" id="KW-0119">Carbohydrate metabolism</keyword>
<dbReference type="PROSITE" id="PS51910">
    <property type="entry name" value="GH18_2"/>
    <property type="match status" value="1"/>
</dbReference>
<dbReference type="Pfam" id="PF00704">
    <property type="entry name" value="Glyco_hydro_18"/>
    <property type="match status" value="1"/>
</dbReference>
<dbReference type="GO" id="GO:0008843">
    <property type="term" value="F:endochitinase activity"/>
    <property type="evidence" value="ECO:0007669"/>
    <property type="project" value="UniProtKB-EC"/>
</dbReference>
<dbReference type="EC" id="3.2.1.14" evidence="2"/>
<dbReference type="InterPro" id="IPR017853">
    <property type="entry name" value="GH"/>
</dbReference>
<evidence type="ECO:0000256" key="7">
    <source>
        <dbReference type="ARBA" id="ARBA00023326"/>
    </source>
</evidence>
<keyword evidence="6 8" id="KW-0326">Glycosidase</keyword>
<keyword evidence="3 8" id="KW-0378">Hydrolase</keyword>
<reference evidence="12 13" key="1">
    <citation type="submission" date="2017-03" db="EMBL/GenBank/DDBJ databases">
        <title>Genomes of endolithic fungi from Antarctica.</title>
        <authorList>
            <person name="Coleine C."/>
            <person name="Masonjones S."/>
            <person name="Stajich J.E."/>
        </authorList>
    </citation>
    <scope>NUCLEOTIDE SEQUENCE [LARGE SCALE GENOMIC DNA]</scope>
    <source>
        <strain evidence="12 13">CCFEE 5187</strain>
    </source>
</reference>
<comment type="caution">
    <text evidence="12">The sequence shown here is derived from an EMBL/GenBank/DDBJ whole genome shotgun (WGS) entry which is preliminary data.</text>
</comment>
<name>A0A4U0WUN7_9PEZI</name>
<evidence type="ECO:0000256" key="3">
    <source>
        <dbReference type="ARBA" id="ARBA00022801"/>
    </source>
</evidence>
<dbReference type="GO" id="GO:0005576">
    <property type="term" value="C:extracellular region"/>
    <property type="evidence" value="ECO:0007669"/>
    <property type="project" value="TreeGrafter"/>
</dbReference>
<protein>
    <recommendedName>
        <fullName evidence="2">chitinase</fullName>
        <ecNumber evidence="2">3.2.1.14</ecNumber>
    </recommendedName>
</protein>
<dbReference type="PANTHER" id="PTHR45708:SF49">
    <property type="entry name" value="ENDOCHITINASE"/>
    <property type="match status" value="1"/>
</dbReference>
<dbReference type="Proteomes" id="UP000308768">
    <property type="component" value="Unassembled WGS sequence"/>
</dbReference>
<keyword evidence="7" id="KW-0624">Polysaccharide degradation</keyword>